<dbReference type="InterPro" id="IPR015946">
    <property type="entry name" value="KH_dom-like_a/b"/>
</dbReference>
<dbReference type="InterPro" id="IPR003718">
    <property type="entry name" value="OsmC/Ohr_fam"/>
</dbReference>
<evidence type="ECO:0000256" key="1">
    <source>
        <dbReference type="ARBA" id="ARBA00007378"/>
    </source>
</evidence>
<dbReference type="GO" id="GO:0006979">
    <property type="term" value="P:response to oxidative stress"/>
    <property type="evidence" value="ECO:0007669"/>
    <property type="project" value="InterPro"/>
</dbReference>
<dbReference type="SUPFAM" id="SSF82784">
    <property type="entry name" value="OsmC-like"/>
    <property type="match status" value="1"/>
</dbReference>
<dbReference type="AlphaFoldDB" id="A0A4R5NQ91"/>
<accession>A0A4R5NQ91</accession>
<sequence length="138" mass="14903">MEPKKLYNTTVINEDGVNGHVYVADPNGLDVEISDPRNDLPGANPEQFVGLALSTCLNATVEAIEKKNHVPHTSQVRVHVTMVKGSQGLEFLVHAKVLIPGVDFATAQAFTALAEKRCPVSKLLSGSPNVKIETVEQF</sequence>
<comment type="caution">
    <text evidence="2">The sequence shown here is derived from an EMBL/GenBank/DDBJ whole genome shotgun (WGS) entry which is preliminary data.</text>
</comment>
<proteinExistence type="inferred from homology"/>
<dbReference type="RefSeq" id="WP_010620613.1">
    <property type="nucleotide sequence ID" value="NZ_CP042371.1"/>
</dbReference>
<dbReference type="Pfam" id="PF02566">
    <property type="entry name" value="OsmC"/>
    <property type="match status" value="1"/>
</dbReference>
<dbReference type="EMBL" id="PUFO01000030">
    <property type="protein sequence ID" value="TDG78847.1"/>
    <property type="molecule type" value="Genomic_DNA"/>
</dbReference>
<evidence type="ECO:0000313" key="3">
    <source>
        <dbReference type="Proteomes" id="UP000294854"/>
    </source>
</evidence>
<gene>
    <name evidence="2" type="ORF">C5L31_000507</name>
</gene>
<evidence type="ECO:0000313" key="2">
    <source>
        <dbReference type="EMBL" id="TDG78847.1"/>
    </source>
</evidence>
<protein>
    <recommendedName>
        <fullName evidence="4">OsmC-like protein</fullName>
    </recommendedName>
</protein>
<name>A0A4R5NQ91_9LACO</name>
<dbReference type="PANTHER" id="PTHR33797">
    <property type="entry name" value="ORGANIC HYDROPEROXIDE RESISTANCE PROTEIN-LIKE"/>
    <property type="match status" value="1"/>
</dbReference>
<dbReference type="OrthoDB" id="9797508at2"/>
<comment type="similarity">
    <text evidence="1">Belongs to the OsmC/Ohr family.</text>
</comment>
<dbReference type="InterPro" id="IPR019953">
    <property type="entry name" value="OHR"/>
</dbReference>
<dbReference type="InterPro" id="IPR036102">
    <property type="entry name" value="OsmC/Ohrsf"/>
</dbReference>
<dbReference type="PANTHER" id="PTHR33797:SF2">
    <property type="entry name" value="ORGANIC HYDROPEROXIDE RESISTANCE PROTEIN-LIKE"/>
    <property type="match status" value="1"/>
</dbReference>
<evidence type="ECO:0008006" key="4">
    <source>
        <dbReference type="Google" id="ProtNLM"/>
    </source>
</evidence>
<dbReference type="Proteomes" id="UP000294854">
    <property type="component" value="Unassembled WGS sequence"/>
</dbReference>
<dbReference type="Gene3D" id="3.30.300.20">
    <property type="match status" value="1"/>
</dbReference>
<keyword evidence="3" id="KW-1185">Reference proteome</keyword>
<reference evidence="2 3" key="1">
    <citation type="journal article" date="2019" name="Appl. Microbiol. Biotechnol.">
        <title>Uncovering carbohydrate metabolism through a genotype-phenotype association study of 56 lactic acid bacteria genomes.</title>
        <authorList>
            <person name="Buron-Moles G."/>
            <person name="Chailyan A."/>
            <person name="Dolejs I."/>
            <person name="Forster J."/>
            <person name="Miks M.H."/>
        </authorList>
    </citation>
    <scope>NUCLEOTIDE SEQUENCE [LARGE SCALE GENOMIC DNA]</scope>
    <source>
        <strain evidence="2 3">ATCC 49373</strain>
    </source>
</reference>
<organism evidence="2 3">
    <name type="scientific">Secundilactobacillus malefermentans</name>
    <dbReference type="NCBI Taxonomy" id="176292"/>
    <lineage>
        <taxon>Bacteria</taxon>
        <taxon>Bacillati</taxon>
        <taxon>Bacillota</taxon>
        <taxon>Bacilli</taxon>
        <taxon>Lactobacillales</taxon>
        <taxon>Lactobacillaceae</taxon>
        <taxon>Secundilactobacillus</taxon>
    </lineage>
</organism>